<dbReference type="SMART" id="SM01281">
    <property type="entry name" value="Med12"/>
    <property type="match status" value="1"/>
</dbReference>
<dbReference type="Proteomes" id="UP001187192">
    <property type="component" value="Unassembled WGS sequence"/>
</dbReference>
<feature type="region of interest" description="Disordered" evidence="6">
    <location>
        <begin position="1943"/>
        <end position="1990"/>
    </location>
</feature>
<organism evidence="9 10">
    <name type="scientific">Ficus carica</name>
    <name type="common">Common fig</name>
    <dbReference type="NCBI Taxonomy" id="3494"/>
    <lineage>
        <taxon>Eukaryota</taxon>
        <taxon>Viridiplantae</taxon>
        <taxon>Streptophyta</taxon>
        <taxon>Embryophyta</taxon>
        <taxon>Tracheophyta</taxon>
        <taxon>Spermatophyta</taxon>
        <taxon>Magnoliopsida</taxon>
        <taxon>eudicotyledons</taxon>
        <taxon>Gunneridae</taxon>
        <taxon>Pentapetalae</taxon>
        <taxon>rosids</taxon>
        <taxon>fabids</taxon>
        <taxon>Rosales</taxon>
        <taxon>Moraceae</taxon>
        <taxon>Ficeae</taxon>
        <taxon>Ficus</taxon>
    </lineage>
</organism>
<dbReference type="GO" id="GO:0016592">
    <property type="term" value="C:mediator complex"/>
    <property type="evidence" value="ECO:0007669"/>
    <property type="project" value="InterPro"/>
</dbReference>
<keyword evidence="7" id="KW-1133">Transmembrane helix</keyword>
<feature type="region of interest" description="Disordered" evidence="6">
    <location>
        <begin position="2194"/>
        <end position="2213"/>
    </location>
</feature>
<dbReference type="PANTHER" id="PTHR46567">
    <property type="entry name" value="MEDIATOR OF RNA POLYMERASE II TRANSCRIPTION SUBUNIT 12"/>
    <property type="match status" value="1"/>
</dbReference>
<evidence type="ECO:0000256" key="6">
    <source>
        <dbReference type="SAM" id="MobiDB-lite"/>
    </source>
</evidence>
<evidence type="ECO:0000256" key="4">
    <source>
        <dbReference type="ARBA" id="ARBA00023163"/>
    </source>
</evidence>
<keyword evidence="4" id="KW-0804">Transcription</keyword>
<evidence type="ECO:0000256" key="5">
    <source>
        <dbReference type="ARBA" id="ARBA00023242"/>
    </source>
</evidence>
<comment type="similarity">
    <text evidence="2">Belongs to the Mediator complex subunit 12 family.</text>
</comment>
<accession>A0AA88AQU2</accession>
<feature type="compositionally biased region" description="Polar residues" evidence="6">
    <location>
        <begin position="11"/>
        <end position="20"/>
    </location>
</feature>
<evidence type="ECO:0000313" key="10">
    <source>
        <dbReference type="Proteomes" id="UP001187192"/>
    </source>
</evidence>
<dbReference type="Pfam" id="PF09497">
    <property type="entry name" value="Med12"/>
    <property type="match status" value="1"/>
</dbReference>
<keyword evidence="7" id="KW-0472">Membrane</keyword>
<feature type="compositionally biased region" description="Polar residues" evidence="6">
    <location>
        <begin position="2194"/>
        <end position="2206"/>
    </location>
</feature>
<feature type="compositionally biased region" description="Low complexity" evidence="6">
    <location>
        <begin position="21"/>
        <end position="33"/>
    </location>
</feature>
<keyword evidence="10" id="KW-1185">Reference proteome</keyword>
<feature type="region of interest" description="Disordered" evidence="6">
    <location>
        <begin position="2223"/>
        <end position="2243"/>
    </location>
</feature>
<dbReference type="GO" id="GO:0003712">
    <property type="term" value="F:transcription coregulator activity"/>
    <property type="evidence" value="ECO:0007669"/>
    <property type="project" value="InterPro"/>
</dbReference>
<feature type="compositionally biased region" description="Low complexity" evidence="6">
    <location>
        <begin position="1975"/>
        <end position="1990"/>
    </location>
</feature>
<keyword evidence="5" id="KW-0539">Nucleus</keyword>
<comment type="subcellular location">
    <subcellularLocation>
        <location evidence="1">Nucleus</location>
    </subcellularLocation>
</comment>
<reference evidence="9" key="1">
    <citation type="submission" date="2023-07" db="EMBL/GenBank/DDBJ databases">
        <title>draft genome sequence of fig (Ficus carica).</title>
        <authorList>
            <person name="Takahashi T."/>
            <person name="Nishimura K."/>
        </authorList>
    </citation>
    <scope>NUCLEOTIDE SEQUENCE</scope>
</reference>
<evidence type="ECO:0000256" key="3">
    <source>
        <dbReference type="ARBA" id="ARBA00023015"/>
    </source>
</evidence>
<dbReference type="GO" id="GO:0006357">
    <property type="term" value="P:regulation of transcription by RNA polymerase II"/>
    <property type="evidence" value="ECO:0007669"/>
    <property type="project" value="InterPro"/>
</dbReference>
<keyword evidence="3" id="KW-0805">Transcription regulation</keyword>
<evidence type="ECO:0000256" key="7">
    <source>
        <dbReference type="SAM" id="Phobius"/>
    </source>
</evidence>
<sequence>MQRYHGAGCTSAVNNSSIGGTSARDTSRADSSSLPANYSLNSRRQPLLTPYKLKCDKEPLNPRLGPPDFHPQTPNCPEETLTKEYVQAGYRETVEGLEEAREISLTQAPNFSKPTVFKCKEAIRKCLRAINESRAQKRKAGQVYGVPLADPQLTKPGVFPELRPCGEDFRKKWIEGLSQQHKRLRSLADHVPHGYKKRSLFEVIIRNNVPLLRATWFIKVTYLNQVRPGSGNISSGISDKAQLSRTESWTRDVIEYLQHLLDEFFAKNNSHSTAHSRDRSPQVLYPGSVHQRGEPVSTGLDNEDSSLHFRWWYMVRLFQWHYAEGLILPSLIIDWVLRQLQDKESIEIVQLLLPIIYGVLETVVLSQIYVRSLVGIAVRFISEPSPGRSDLVDNSRKAYTTSALVEMLRYLIVAVPDTFVALDCFPLPPCVVSHVVVDGSLSKSSSEDVRNVKIGSSEILSPFRSRGLDAQYQSLALDYVISSIQKRADNLAKAARPGYAGHSVAKVVEALDRSRVQGDIRGAYKFLFEDFYEGAVNEHWIAEVSPCLRSSLKLIGTVSLPFVCSVFLLCEWATCDFRDFRTAPPDELKFTGRKDFSQVYIAIRILKLKIEGLRNSRRIKSDNSFGVNSVTKFSSQNSFFARTSVGDSYDSKSNLKIVDQHCMKAFCIFESPGPLHDIVVCWIDQHETCKGDGFQSLQLLIVELIRAGIFYPPAYVRQLMVSGIMEINGSTVDADRRKRHYRILKQLPGVFVRDALLEAGFAEGSQLFEAMDVYSNERRLVLSGLLCNLNIKLNKMRMLAQKQTVYPTSGKDGASSAPVDRWKSNQLSTDIISGKNVKNEVDIDELKEAISVLLQLPNTLSKSADSGLDEMQLNGKRSSALLFNKMDMGEGTPGCEECKRAKRQKLGEERSLGLQGHSLTLSDDEDNWWVKKGSKSSESLKVDPPLKSNKQVSKNRQKIVRKTQSLAQLQAARIEGSQGASTSHVCDNKVSCPHHRTGIDGETLKSTDGIRANHCLDVVSIGKELKRLRFVEKRTISVWLMTVIRQVVEETEKMIAKVGQMGRAYTSVDDRNGKRWKLGEDELSAILYLMDVSNDLVLAVKFVLWLMPKVLGSPSSTIHGGRSSLLMPRNMESQVCEVGEAFLVSSLRRYENILVAQDLIPEALSAAMHRAASVMASNGRVLGSSALVYARYLLKRYGNVASVVEWEKNFKATSDKRLVSELESGRSGDGELNFPLGVPTGVEDLDDFFRQKMSGGRLSRVGANMKEIVQRNLNSEDVLQYFFGKERKVFGSGTPKGPVAEKWDDGYQVAQKVISDLMDCIRQTGGAAQEGDPSLVSSAVSAIVGNVGPSIVKLPDFRAGSGYPNFPSAAEPLNVARRILRVHISCLYLLKEALGERQTRVFEVALAVEATSALAGVFAPGKGSRSQFQLSPDSFDSNSGMSNESVNNFTRVLPTRATKFAAAVSALIVGAVVHGVTSLERMVTVFRLKEGLDVIQFVRSTRSSSNGSSRSIGAYKMDNLIEVNVHWFRLLVGNCRTVSEGLVVELLGEPSVVALSRMQRMLPVLLVFPPAYSIFSFVIWRPFILSASLSIREDINQLYQSLTVAFSDAIKHLPFRDACLRDSQGFYDLVAADGSDAEFAAMLELGGSDLHLKSKAFVPLRARLFLNAVIDCKMPEDVNRVTGQGESKSQFAETETKIVNKLVHVLDTLQPAKFHWQWIELRLLLNEQTLIEKLKNPEISLSDAIRSLSPSHGKPAVSDNENNFIQIILTRLLVRPDAASLFSDVVHLFGRSLEDSVLLQAKWFLGGSDVLLGRKTIRQRLINIAENGGFPTKAPFWKPWGWFNSGTHPVISGDKKKFDSTSLEEGEVVEEGTVLKRCRKGSIQTLDHESFNARKQHVTERALVDLLLPCIDQSSDDSRKTFASDLIKQLNNIEQHVNAVARGTDKQAGPATSGIEGPATKGSNRKVVKGGSPGLARRAATSAADSAPPSPAALRASILLRLQLLLRMLPVICADGEPSGRNMRHTLASVILRLLGNRIVHEDVDLSSIPIQHYLSKTEVESSTEATSSVISDLSGGSLFDRLLLVLHGLLSNCQPSWLKSKPTSKSTNEYTKDFSVLDRELAENLQNDLDRMQLPDMIRWRIQTAMPVLLPSVRCSVNCQPPSIPNAAYASLQPITSNPGSYPGNLIPSQRNQFPSARSATNTGKSKPLTLQDCDTEIDPWTLLEDGAGSGPSSSNSGLIGSGDHANLRASSWLKGAVRVRRKDLTYIGAVDDDN</sequence>
<evidence type="ECO:0000256" key="1">
    <source>
        <dbReference type="ARBA" id="ARBA00004123"/>
    </source>
</evidence>
<feature type="domain" description="Mediator complex subunit Med12" evidence="8">
    <location>
        <begin position="158"/>
        <end position="219"/>
    </location>
</feature>
<evidence type="ECO:0000256" key="2">
    <source>
        <dbReference type="ARBA" id="ARBA00010289"/>
    </source>
</evidence>
<gene>
    <name evidence="9" type="ORF">TIFTF001_014110</name>
</gene>
<evidence type="ECO:0000313" key="9">
    <source>
        <dbReference type="EMBL" id="GMN44916.1"/>
    </source>
</evidence>
<dbReference type="InterPro" id="IPR019035">
    <property type="entry name" value="Mediator_Med12"/>
</dbReference>
<feature type="region of interest" description="Disordered" evidence="6">
    <location>
        <begin position="937"/>
        <end position="956"/>
    </location>
</feature>
<feature type="compositionally biased region" description="Low complexity" evidence="6">
    <location>
        <begin position="2232"/>
        <end position="2243"/>
    </location>
</feature>
<proteinExistence type="inferred from homology"/>
<feature type="region of interest" description="Disordered" evidence="6">
    <location>
        <begin position="1"/>
        <end position="41"/>
    </location>
</feature>
<dbReference type="EMBL" id="BTGU01000019">
    <property type="protein sequence ID" value="GMN44916.1"/>
    <property type="molecule type" value="Genomic_DNA"/>
</dbReference>
<feature type="transmembrane region" description="Helical" evidence="7">
    <location>
        <begin position="1460"/>
        <end position="1479"/>
    </location>
</feature>
<feature type="transmembrane region" description="Helical" evidence="7">
    <location>
        <begin position="1561"/>
        <end position="1580"/>
    </location>
</feature>
<name>A0AA88AQU2_FICCA</name>
<keyword evidence="7" id="KW-0812">Transmembrane</keyword>
<evidence type="ECO:0000259" key="8">
    <source>
        <dbReference type="SMART" id="SM01281"/>
    </source>
</evidence>
<comment type="caution">
    <text evidence="9">The sequence shown here is derived from an EMBL/GenBank/DDBJ whole genome shotgun (WGS) entry which is preliminary data.</text>
</comment>
<protein>
    <recommendedName>
        <fullName evidence="8">Mediator complex subunit Med12 domain-containing protein</fullName>
    </recommendedName>
</protein>
<dbReference type="PANTHER" id="PTHR46567:SF1">
    <property type="entry name" value="MEDIATOR OF RNA POLYMERASE II TRANSCRIPTION SUBUNIT 12"/>
    <property type="match status" value="1"/>
</dbReference>